<evidence type="ECO:0000313" key="2">
    <source>
        <dbReference type="Proteomes" id="UP001177021"/>
    </source>
</evidence>
<name>A0ACB0JQK5_TRIPR</name>
<keyword evidence="2" id="KW-1185">Reference proteome</keyword>
<proteinExistence type="predicted"/>
<sequence>MDPFKGSESEPENPIASCISMLSLRNFTACSDFARRLPLSDSIGRILTIADVLSAPDHYSVLRLRRSEAVNRDLARQHYAKFAILLDPTSTEKFPFQDEALARVREAWHVLSDPDRRAVYDRGVVDTAATFWTACPYCWNLYQYEKKYEGCSLMCQGCSKSFHGVAVRPPVKVGATVVEGEERRQYYKCRARVPLKFYEVKGIGNESENENSAEFVYVSDDDGDWEKEWGNVGGAGGGVGGGGGVRNDGFEKVIQDDHQMQGNEKPKTRMKTVARKSVVNRVARFDFDSNLNVGVDTKDCELEFTEGADDVFVGGRSWLLNSREKKKFGP</sequence>
<accession>A0ACB0JQK5</accession>
<protein>
    <submittedName>
        <fullName evidence="1">Uncharacterized protein</fullName>
    </submittedName>
</protein>
<reference evidence="1" key="1">
    <citation type="submission" date="2023-10" db="EMBL/GenBank/DDBJ databases">
        <authorList>
            <person name="Rodriguez Cubillos JULIANA M."/>
            <person name="De Vega J."/>
        </authorList>
    </citation>
    <scope>NUCLEOTIDE SEQUENCE</scope>
</reference>
<organism evidence="1 2">
    <name type="scientific">Trifolium pratense</name>
    <name type="common">Red clover</name>
    <dbReference type="NCBI Taxonomy" id="57577"/>
    <lineage>
        <taxon>Eukaryota</taxon>
        <taxon>Viridiplantae</taxon>
        <taxon>Streptophyta</taxon>
        <taxon>Embryophyta</taxon>
        <taxon>Tracheophyta</taxon>
        <taxon>Spermatophyta</taxon>
        <taxon>Magnoliopsida</taxon>
        <taxon>eudicotyledons</taxon>
        <taxon>Gunneridae</taxon>
        <taxon>Pentapetalae</taxon>
        <taxon>rosids</taxon>
        <taxon>fabids</taxon>
        <taxon>Fabales</taxon>
        <taxon>Fabaceae</taxon>
        <taxon>Papilionoideae</taxon>
        <taxon>50 kb inversion clade</taxon>
        <taxon>NPAAA clade</taxon>
        <taxon>Hologalegina</taxon>
        <taxon>IRL clade</taxon>
        <taxon>Trifolieae</taxon>
        <taxon>Trifolium</taxon>
    </lineage>
</organism>
<gene>
    <name evidence="1" type="ORF">MILVUS5_LOCUS15926</name>
</gene>
<evidence type="ECO:0000313" key="1">
    <source>
        <dbReference type="EMBL" id="CAJ2647392.1"/>
    </source>
</evidence>
<dbReference type="EMBL" id="CASHSV030000109">
    <property type="protein sequence ID" value="CAJ2647392.1"/>
    <property type="molecule type" value="Genomic_DNA"/>
</dbReference>
<dbReference type="Proteomes" id="UP001177021">
    <property type="component" value="Unassembled WGS sequence"/>
</dbReference>
<comment type="caution">
    <text evidence="1">The sequence shown here is derived from an EMBL/GenBank/DDBJ whole genome shotgun (WGS) entry which is preliminary data.</text>
</comment>